<dbReference type="Gene3D" id="2.40.30.20">
    <property type="match status" value="1"/>
</dbReference>
<evidence type="ECO:0000256" key="9">
    <source>
        <dbReference type="ARBA" id="ARBA00023136"/>
    </source>
</evidence>
<name>A0A1N5S1F9_9ARCH</name>
<keyword evidence="15" id="KW-1185">Reference proteome</keyword>
<dbReference type="InterPro" id="IPR023366">
    <property type="entry name" value="ATP_synth_asu-like_sf"/>
</dbReference>
<dbReference type="GO" id="GO:0046961">
    <property type="term" value="F:proton-transporting ATPase activity, rotational mechanism"/>
    <property type="evidence" value="ECO:0007669"/>
    <property type="project" value="InterPro"/>
</dbReference>
<evidence type="ECO:0000256" key="2">
    <source>
        <dbReference type="ARBA" id="ARBA00022448"/>
    </source>
</evidence>
<dbReference type="InterPro" id="IPR027417">
    <property type="entry name" value="P-loop_NTPase"/>
</dbReference>
<comment type="subcellular location">
    <subcellularLocation>
        <location evidence="11">Cell membrane</location>
        <topology evidence="11">Peripheral membrane protein</topology>
    </subcellularLocation>
</comment>
<dbReference type="CDD" id="cd18111">
    <property type="entry name" value="ATP-synt_V_A-type_alpha_C"/>
    <property type="match status" value="1"/>
</dbReference>
<dbReference type="InterPro" id="IPR022878">
    <property type="entry name" value="V-ATPase_asu"/>
</dbReference>
<keyword evidence="3 11" id="KW-1003">Cell membrane</keyword>
<gene>
    <name evidence="11" type="primary">atpA</name>
    <name evidence="14" type="ORF">CPM_0038</name>
    <name evidence="13" type="ORF">CSP5_0038</name>
</gene>
<dbReference type="Gene3D" id="2.40.50.100">
    <property type="match status" value="1"/>
</dbReference>
<keyword evidence="6 11" id="KW-0067">ATP-binding</keyword>
<proteinExistence type="inferred from homology"/>
<dbReference type="Gene3D" id="1.10.1140.10">
    <property type="entry name" value="Bovine Mitochondrial F1-atpase, Atp Synthase Beta Chain, Chain D, domain 3"/>
    <property type="match status" value="1"/>
</dbReference>
<dbReference type="Gene3D" id="3.40.50.300">
    <property type="entry name" value="P-loop containing nucleotide triphosphate hydrolases"/>
    <property type="match status" value="1"/>
</dbReference>
<accession>A0A1N5S1F9</accession>
<keyword evidence="5 11" id="KW-0375">Hydrogen ion transport</keyword>
<feature type="domain" description="AAA+ ATPase" evidence="12">
    <location>
        <begin position="221"/>
        <end position="409"/>
    </location>
</feature>
<dbReference type="SMART" id="SM00382">
    <property type="entry name" value="AAA"/>
    <property type="match status" value="1"/>
</dbReference>
<dbReference type="GeneID" id="41587360"/>
<organism evidence="13 16">
    <name type="scientific">Cuniculiplasma divulgatum</name>
    <dbReference type="NCBI Taxonomy" id="1673428"/>
    <lineage>
        <taxon>Archaea</taxon>
        <taxon>Methanobacteriati</taxon>
        <taxon>Thermoplasmatota</taxon>
        <taxon>Thermoplasmata</taxon>
        <taxon>Thermoplasmatales</taxon>
        <taxon>Cuniculiplasmataceae</taxon>
        <taxon>Cuniculiplasma</taxon>
    </lineage>
</organism>
<dbReference type="GO" id="GO:0005524">
    <property type="term" value="F:ATP binding"/>
    <property type="evidence" value="ECO:0007669"/>
    <property type="project" value="UniProtKB-UniRule"/>
</dbReference>
<dbReference type="Proteomes" id="UP000195607">
    <property type="component" value="Chromosome I"/>
</dbReference>
<comment type="function">
    <text evidence="11">Component of the A-type ATP synthase that produces ATP from ADP in the presence of a proton gradient across the membrane. The A chain is the catalytic subunit.</text>
</comment>
<evidence type="ECO:0000256" key="5">
    <source>
        <dbReference type="ARBA" id="ARBA00022781"/>
    </source>
</evidence>
<protein>
    <recommendedName>
        <fullName evidence="11">A-type ATP synthase subunit A</fullName>
        <ecNumber evidence="11">7.1.2.2</ecNumber>
    </recommendedName>
</protein>
<dbReference type="InterPro" id="IPR020003">
    <property type="entry name" value="ATPase_a/bsu_AS"/>
</dbReference>
<reference evidence="14" key="2">
    <citation type="submission" date="2016-06" db="EMBL/GenBank/DDBJ databases">
        <authorList>
            <person name="Olsen C.W."/>
            <person name="Carey S."/>
            <person name="Hinshaw L."/>
            <person name="Karasin A.I."/>
        </authorList>
    </citation>
    <scope>NUCLEOTIDE SEQUENCE [LARGE SCALE GENOMIC DNA]</scope>
    <source>
        <strain evidence="14">PM4</strain>
    </source>
</reference>
<dbReference type="InterPro" id="IPR000194">
    <property type="entry name" value="ATPase_F1/V1/A1_a/bsu_nucl-bd"/>
</dbReference>
<keyword evidence="7 11" id="KW-1278">Translocase</keyword>
<keyword evidence="9 11" id="KW-0472">Membrane</keyword>
<dbReference type="Pfam" id="PF02874">
    <property type="entry name" value="ATP-synt_ab_N"/>
    <property type="match status" value="1"/>
</dbReference>
<comment type="catalytic activity">
    <reaction evidence="11">
        <text>ATP + H2O + 4 H(+)(in) = ADP + phosphate + 5 H(+)(out)</text>
        <dbReference type="Rhea" id="RHEA:57720"/>
        <dbReference type="ChEBI" id="CHEBI:15377"/>
        <dbReference type="ChEBI" id="CHEBI:15378"/>
        <dbReference type="ChEBI" id="CHEBI:30616"/>
        <dbReference type="ChEBI" id="CHEBI:43474"/>
        <dbReference type="ChEBI" id="CHEBI:456216"/>
        <dbReference type="EC" id="7.1.2.2"/>
    </reaction>
</comment>
<dbReference type="EMBL" id="LT671858">
    <property type="protein sequence ID" value="SIM29823.1"/>
    <property type="molecule type" value="Genomic_DNA"/>
</dbReference>
<evidence type="ECO:0000256" key="11">
    <source>
        <dbReference type="HAMAP-Rule" id="MF_00309"/>
    </source>
</evidence>
<keyword evidence="10 11" id="KW-0066">ATP synthesis</keyword>
<dbReference type="GO" id="GO:0005886">
    <property type="term" value="C:plasma membrane"/>
    <property type="evidence" value="ECO:0007669"/>
    <property type="project" value="UniProtKB-SubCell"/>
</dbReference>
<dbReference type="NCBIfam" id="NF003220">
    <property type="entry name" value="PRK04192.1"/>
    <property type="match status" value="1"/>
</dbReference>
<evidence type="ECO:0000256" key="10">
    <source>
        <dbReference type="ARBA" id="ARBA00023310"/>
    </source>
</evidence>
<dbReference type="AlphaFoldDB" id="A0A1N5S1F9"/>
<dbReference type="InterPro" id="IPR055190">
    <property type="entry name" value="ATP-synt_VA_C"/>
</dbReference>
<dbReference type="FunFam" id="2.40.50.100:FF:000008">
    <property type="entry name" value="V-type proton ATPase catalytic subunit A"/>
    <property type="match status" value="1"/>
</dbReference>
<evidence type="ECO:0000256" key="8">
    <source>
        <dbReference type="ARBA" id="ARBA00023065"/>
    </source>
</evidence>
<comment type="similarity">
    <text evidence="1 11">Belongs to the ATPase alpha/beta chains family.</text>
</comment>
<dbReference type="GO" id="GO:0046933">
    <property type="term" value="F:proton-transporting ATP synthase activity, rotational mechanism"/>
    <property type="evidence" value="ECO:0007669"/>
    <property type="project" value="UniProtKB-UniRule"/>
</dbReference>
<evidence type="ECO:0000256" key="3">
    <source>
        <dbReference type="ARBA" id="ARBA00022475"/>
    </source>
</evidence>
<evidence type="ECO:0000313" key="15">
    <source>
        <dbReference type="Proteomes" id="UP000187822"/>
    </source>
</evidence>
<evidence type="ECO:0000256" key="1">
    <source>
        <dbReference type="ARBA" id="ARBA00008936"/>
    </source>
</evidence>
<reference evidence="13 16" key="1">
    <citation type="submission" date="2016-04" db="EMBL/GenBank/DDBJ databases">
        <authorList>
            <person name="Evans L.H."/>
            <person name="Alamgir A."/>
            <person name="Owens N."/>
            <person name="Weber N.D."/>
            <person name="Virtaneva K."/>
            <person name="Barbian K."/>
            <person name="Babar A."/>
            <person name="Rosenke K."/>
        </authorList>
    </citation>
    <scope>NUCLEOTIDE SEQUENCE [LARGE SCALE GENOMIC DNA]</scope>
    <source>
        <strain evidence="13">S5</strain>
        <strain evidence="16">S5(T) (JCM 30642 \VKM B-2941)</strain>
    </source>
</reference>
<evidence type="ECO:0000256" key="6">
    <source>
        <dbReference type="ARBA" id="ARBA00022840"/>
    </source>
</evidence>
<evidence type="ECO:0000256" key="7">
    <source>
        <dbReference type="ARBA" id="ARBA00022967"/>
    </source>
</evidence>
<reference evidence="15" key="3">
    <citation type="submission" date="2016-06" db="EMBL/GenBank/DDBJ databases">
        <authorList>
            <person name="Toshchakov V.S."/>
        </authorList>
    </citation>
    <scope>NUCLEOTIDE SEQUENCE [LARGE SCALE GENOMIC DNA]</scope>
    <source>
        <strain>PM4 (JCM 30641</strain>
        <strain evidence="15">\VKM B-2940)</strain>
    </source>
</reference>
<dbReference type="PROSITE" id="PS00152">
    <property type="entry name" value="ATPASE_ALPHA_BETA"/>
    <property type="match status" value="1"/>
</dbReference>
<dbReference type="EC" id="7.1.2.2" evidence="11"/>
<dbReference type="SUPFAM" id="SSF52540">
    <property type="entry name" value="P-loop containing nucleoside triphosphate hydrolases"/>
    <property type="match status" value="1"/>
</dbReference>
<dbReference type="InterPro" id="IPR024034">
    <property type="entry name" value="ATPase_F1/V1_b/a_C"/>
</dbReference>
<evidence type="ECO:0000313" key="16">
    <source>
        <dbReference type="Proteomes" id="UP000195607"/>
    </source>
</evidence>
<keyword evidence="2 11" id="KW-0813">Transport</keyword>
<keyword evidence="4 11" id="KW-0547">Nucleotide-binding</keyword>
<dbReference type="SUPFAM" id="SSF47917">
    <property type="entry name" value="C-terminal domain of alpha and beta subunits of F1 ATP synthase"/>
    <property type="match status" value="1"/>
</dbReference>
<dbReference type="Pfam" id="PF00006">
    <property type="entry name" value="ATP-synt_ab"/>
    <property type="match status" value="1"/>
</dbReference>
<keyword evidence="8 11" id="KW-0406">Ion transport</keyword>
<dbReference type="InterPro" id="IPR004100">
    <property type="entry name" value="ATPase_F1/V1/A1_a/bsu_N"/>
</dbReference>
<dbReference type="CDD" id="cd18119">
    <property type="entry name" value="ATP-synt_V_A-type_alpha_N"/>
    <property type="match status" value="1"/>
</dbReference>
<dbReference type="SUPFAM" id="SSF50615">
    <property type="entry name" value="N-terminal domain of alpha and beta subunits of F1 ATP synthase"/>
    <property type="match status" value="1"/>
</dbReference>
<sequence length="584" mass="65279">MGKIIRVSGPVVVAEDIENQKMFDVVRVGELNLVGEIIKLNGNRATIQVYEDTSGIKPGEKVETTGKPLSVELGPGLLKSIYDGIQRPLDIIRESSGDFIRRGYTANPIDLKAKWEFKPLVKKGDDIKPGQILGTVQETSLIEHKIMAPRDIEGQISEILEGSMTVTDVYAHVKTKNGDKKLTMRQEWPVRTIRGVKSKLPPSIPLVTGQRVIDTFFPVAKGGTVAVPGPFGSGKTVVQHQLSKWADSDIVVYVGCGERGNEMTEILTTFPELQDPKSGKPLMERTILIANTSNMPVAAREASIYTGISIAEYYRDMGYGIALMADSTSRWAEALREISGRLEEMPGEEGYPAYLGRRLSEFYERSGNAIISGNPDRNGSITIVGAVSPPGGDISEPVSQNTLRVTRVFWALDASLASRRHFPSINWLNSYSLYESELLPWFSENISKDWPTIYSKMMNILQKESELQEVVQLVGYDALPDREKSVLDVAKIIREDYLQQSAFDDVDQFCSLNKQIVMMKLIMHYSNEIEKTIDQGFSMSQIENIPSKEKISRIKEVRDPDLEKYFNETVTSIDSDLKRIRGEK</sequence>
<dbReference type="InterPro" id="IPR031686">
    <property type="entry name" value="ATP-synth_a_Xtn"/>
</dbReference>
<comment type="subunit">
    <text evidence="11">Has multiple subunits with at least A(3), B(3), C, D, E, F, H, I and proteolipid K(x).</text>
</comment>
<feature type="binding site" evidence="11">
    <location>
        <begin position="229"/>
        <end position="236"/>
    </location>
    <ligand>
        <name>ATP</name>
        <dbReference type="ChEBI" id="CHEBI:30616"/>
    </ligand>
</feature>
<dbReference type="STRING" id="1673428.CPM_0038"/>
<dbReference type="Proteomes" id="UP000187822">
    <property type="component" value="Chromosome I"/>
</dbReference>
<dbReference type="GO" id="GO:0042777">
    <property type="term" value="P:proton motive force-driven plasma membrane ATP synthesis"/>
    <property type="evidence" value="ECO:0007669"/>
    <property type="project" value="UniProtKB-UniRule"/>
</dbReference>
<dbReference type="Pfam" id="PF16886">
    <property type="entry name" value="ATP-synt_ab_Xtn"/>
    <property type="match status" value="1"/>
</dbReference>
<evidence type="ECO:0000256" key="4">
    <source>
        <dbReference type="ARBA" id="ARBA00022741"/>
    </source>
</evidence>
<evidence type="ECO:0000313" key="13">
    <source>
        <dbReference type="EMBL" id="SIM29823.1"/>
    </source>
</evidence>
<dbReference type="HAMAP" id="MF_00309">
    <property type="entry name" value="ATP_synth_A_arch"/>
    <property type="match status" value="1"/>
</dbReference>
<evidence type="ECO:0000259" key="12">
    <source>
        <dbReference type="SMART" id="SM00382"/>
    </source>
</evidence>
<dbReference type="KEGG" id="cdiv:CPM_0038"/>
<evidence type="ECO:0000313" key="14">
    <source>
        <dbReference type="EMBL" id="SJK83942.1"/>
    </source>
</evidence>
<dbReference type="PANTHER" id="PTHR43607">
    <property type="entry name" value="V-TYPE PROTON ATPASE CATALYTIC SUBUNIT A"/>
    <property type="match status" value="1"/>
</dbReference>
<dbReference type="CDD" id="cd01134">
    <property type="entry name" value="V_A-ATPase_A"/>
    <property type="match status" value="1"/>
</dbReference>
<dbReference type="FunFam" id="2.40.30.20:FF:000002">
    <property type="entry name" value="V-type proton ATPase catalytic subunit A"/>
    <property type="match status" value="1"/>
</dbReference>
<dbReference type="RefSeq" id="WP_077075766.1">
    <property type="nucleotide sequence ID" value="NZ_LT671858.1"/>
</dbReference>
<dbReference type="EMBL" id="LT719092">
    <property type="protein sequence ID" value="SJK83942.1"/>
    <property type="molecule type" value="Genomic_DNA"/>
</dbReference>
<dbReference type="InterPro" id="IPR036121">
    <property type="entry name" value="ATPase_F1/V1/A1_a/bsu_N_sf"/>
</dbReference>
<dbReference type="PANTHER" id="PTHR43607:SF1">
    <property type="entry name" value="H(+)-TRANSPORTING TWO-SECTOR ATPASE"/>
    <property type="match status" value="1"/>
</dbReference>
<dbReference type="OrthoDB" id="115235at2157"/>
<dbReference type="Pfam" id="PF22919">
    <property type="entry name" value="ATP-synt_VA_C"/>
    <property type="match status" value="1"/>
</dbReference>
<dbReference type="InterPro" id="IPR003593">
    <property type="entry name" value="AAA+_ATPase"/>
</dbReference>